<dbReference type="AlphaFoldDB" id="A0A5C4WY71"/>
<protein>
    <submittedName>
        <fullName evidence="1">Uncharacterized protein</fullName>
    </submittedName>
</protein>
<organism evidence="1 2">
    <name type="scientific">Brevibacterium sediminis</name>
    <dbReference type="NCBI Taxonomy" id="1857024"/>
    <lineage>
        <taxon>Bacteria</taxon>
        <taxon>Bacillati</taxon>
        <taxon>Actinomycetota</taxon>
        <taxon>Actinomycetes</taxon>
        <taxon>Micrococcales</taxon>
        <taxon>Brevibacteriaceae</taxon>
        <taxon>Brevibacterium</taxon>
    </lineage>
</organism>
<comment type="caution">
    <text evidence="1">The sequence shown here is derived from an EMBL/GenBank/DDBJ whole genome shotgun (WGS) entry which is preliminary data.</text>
</comment>
<gene>
    <name evidence="1" type="ORF">FHQ09_17355</name>
</gene>
<evidence type="ECO:0000313" key="2">
    <source>
        <dbReference type="Proteomes" id="UP000314223"/>
    </source>
</evidence>
<dbReference type="RefSeq" id="WP_139470199.1">
    <property type="nucleotide sequence ID" value="NZ_VDMQ01000014.1"/>
</dbReference>
<sequence>MIDIEYDDLTTSRTHTLNILVSSARNISNADDYGDMLGALRLTELAAHQARIAIIREARAAGNEWEDVAAALGCSAQQARAHFG</sequence>
<dbReference type="EMBL" id="VDMQ01000014">
    <property type="protein sequence ID" value="TNM52882.1"/>
    <property type="molecule type" value="Genomic_DNA"/>
</dbReference>
<evidence type="ECO:0000313" key="1">
    <source>
        <dbReference type="EMBL" id="TNM52882.1"/>
    </source>
</evidence>
<proteinExistence type="predicted"/>
<name>A0A5C4WY71_9MICO</name>
<accession>A0A5C4WY71</accession>
<reference evidence="1 2" key="1">
    <citation type="submission" date="2019-06" db="EMBL/GenBank/DDBJ databases">
        <authorList>
            <person name="Mardanova A.M."/>
            <person name="Pudova D.S."/>
            <person name="Shagimardanova E.I."/>
            <person name="Gogoleva N.E."/>
            <person name="Lutfullin M.T."/>
            <person name="Hadieva G.F."/>
            <person name="Sharipova M.R."/>
        </authorList>
    </citation>
    <scope>NUCLEOTIDE SEQUENCE [LARGE SCALE GENOMIC DNA]</scope>
    <source>
        <strain evidence="1 2">MG-1</strain>
    </source>
</reference>
<dbReference type="Proteomes" id="UP000314223">
    <property type="component" value="Unassembled WGS sequence"/>
</dbReference>